<dbReference type="Proteomes" id="UP000289437">
    <property type="component" value="Unassembled WGS sequence"/>
</dbReference>
<dbReference type="InterPro" id="IPR011010">
    <property type="entry name" value="DNA_brk_join_enz"/>
</dbReference>
<dbReference type="InterPro" id="IPR002104">
    <property type="entry name" value="Integrase_catalytic"/>
</dbReference>
<evidence type="ECO:0000256" key="2">
    <source>
        <dbReference type="ARBA" id="ARBA00023125"/>
    </source>
</evidence>
<evidence type="ECO:0000313" key="5">
    <source>
        <dbReference type="EMBL" id="RXH55404.1"/>
    </source>
</evidence>
<organism evidence="5 6">
    <name type="scientific">Granulicella sibirica</name>
    <dbReference type="NCBI Taxonomy" id="2479048"/>
    <lineage>
        <taxon>Bacteria</taxon>
        <taxon>Pseudomonadati</taxon>
        <taxon>Acidobacteriota</taxon>
        <taxon>Terriglobia</taxon>
        <taxon>Terriglobales</taxon>
        <taxon>Acidobacteriaceae</taxon>
        <taxon>Granulicella</taxon>
    </lineage>
</organism>
<reference evidence="5 6" key="1">
    <citation type="submission" date="2018-11" db="EMBL/GenBank/DDBJ databases">
        <authorList>
            <person name="Mardanov A.V."/>
            <person name="Ravin N.V."/>
            <person name="Dedysh S.N."/>
        </authorList>
    </citation>
    <scope>NUCLEOTIDE SEQUENCE [LARGE SCALE GENOMIC DNA]</scope>
    <source>
        <strain evidence="5 6">AF10</strain>
    </source>
</reference>
<evidence type="ECO:0000256" key="1">
    <source>
        <dbReference type="ARBA" id="ARBA00008857"/>
    </source>
</evidence>
<protein>
    <submittedName>
        <fullName evidence="5">Integrase</fullName>
    </submittedName>
</protein>
<evidence type="ECO:0000259" key="4">
    <source>
        <dbReference type="PROSITE" id="PS51898"/>
    </source>
</evidence>
<feature type="domain" description="Tyr recombinase" evidence="4">
    <location>
        <begin position="99"/>
        <end position="300"/>
    </location>
</feature>
<gene>
    <name evidence="5" type="ORF">GRAN_4508</name>
</gene>
<accession>A0A4V1L5D7</accession>
<dbReference type="GO" id="GO:0006310">
    <property type="term" value="P:DNA recombination"/>
    <property type="evidence" value="ECO:0007669"/>
    <property type="project" value="UniProtKB-KW"/>
</dbReference>
<dbReference type="EMBL" id="RDSM01000003">
    <property type="protein sequence ID" value="RXH55404.1"/>
    <property type="molecule type" value="Genomic_DNA"/>
</dbReference>
<keyword evidence="3" id="KW-0233">DNA recombination</keyword>
<proteinExistence type="inferred from homology"/>
<sequence>MLTLSEAVQIYVQQRRAGAGALDPSHKDLVTLGERVGDLALQRIAPHHIAAWLHQISSSPVSWEAKYHALHRFFDFWVKRGEIQRAPMPSKRKDRSRAFVPYIYTRVEICTLLRTVRASQQALWCRIDGETLRTLLILLYGTGVLVGEAQRLLLDDVDLRRGTIIVRGPAGNRPRTLPIGDDIVRALTRYQRMRQRKKTSSEHFFVNKRGEALNPNTLYGTFKRIRLLSGIRRHDGAYYQPRIHDLRTTFAVHRITVWLRHGADLNRMLPALAAYMGQIGLGSTTRYLALTPERFRAQLKLLSPGRRKRHWRDDTELMRFLEQLDRVNDRPLRVGAAETRVHD</sequence>
<comment type="caution">
    <text evidence="5">The sequence shown here is derived from an EMBL/GenBank/DDBJ whole genome shotgun (WGS) entry which is preliminary data.</text>
</comment>
<keyword evidence="2" id="KW-0238">DNA-binding</keyword>
<dbReference type="PANTHER" id="PTHR30349">
    <property type="entry name" value="PHAGE INTEGRASE-RELATED"/>
    <property type="match status" value="1"/>
</dbReference>
<name>A0A4V1L5D7_9BACT</name>
<comment type="similarity">
    <text evidence="1">Belongs to the 'phage' integrase family.</text>
</comment>
<dbReference type="Gene3D" id="1.10.443.10">
    <property type="entry name" value="Intergrase catalytic core"/>
    <property type="match status" value="1"/>
</dbReference>
<dbReference type="AlphaFoldDB" id="A0A4V1L5D7"/>
<keyword evidence="6" id="KW-1185">Reference proteome</keyword>
<dbReference type="PANTHER" id="PTHR30349:SF41">
    <property type="entry name" value="INTEGRASE_RECOMBINASE PROTEIN MJ0367-RELATED"/>
    <property type="match status" value="1"/>
</dbReference>
<dbReference type="GO" id="GO:0003677">
    <property type="term" value="F:DNA binding"/>
    <property type="evidence" value="ECO:0007669"/>
    <property type="project" value="UniProtKB-KW"/>
</dbReference>
<evidence type="ECO:0000256" key="3">
    <source>
        <dbReference type="ARBA" id="ARBA00023172"/>
    </source>
</evidence>
<dbReference type="Pfam" id="PF00589">
    <property type="entry name" value="Phage_integrase"/>
    <property type="match status" value="1"/>
</dbReference>
<dbReference type="InterPro" id="IPR050090">
    <property type="entry name" value="Tyrosine_recombinase_XerCD"/>
</dbReference>
<evidence type="ECO:0000313" key="6">
    <source>
        <dbReference type="Proteomes" id="UP000289437"/>
    </source>
</evidence>
<dbReference type="PROSITE" id="PS51898">
    <property type="entry name" value="TYR_RECOMBINASE"/>
    <property type="match status" value="1"/>
</dbReference>
<dbReference type="InterPro" id="IPR013762">
    <property type="entry name" value="Integrase-like_cat_sf"/>
</dbReference>
<dbReference type="SUPFAM" id="SSF56349">
    <property type="entry name" value="DNA breaking-rejoining enzymes"/>
    <property type="match status" value="1"/>
</dbReference>
<reference evidence="6" key="2">
    <citation type="submission" date="2019-02" db="EMBL/GenBank/DDBJ databases">
        <title>Granulicella sibirica sp. nov., a psychrotolerant acidobacterium isolated from an organic soil layer in forested tundra, West Siberia.</title>
        <authorList>
            <person name="Oshkin I.Y."/>
            <person name="Kulichevskaya I.S."/>
            <person name="Rijpstra W.I.C."/>
            <person name="Sinninghe Damste J.S."/>
            <person name="Rakitin A.L."/>
            <person name="Ravin N.V."/>
            <person name="Dedysh S.N."/>
        </authorList>
    </citation>
    <scope>NUCLEOTIDE SEQUENCE [LARGE SCALE GENOMIC DNA]</scope>
    <source>
        <strain evidence="6">AF10</strain>
    </source>
</reference>
<dbReference type="GO" id="GO:0015074">
    <property type="term" value="P:DNA integration"/>
    <property type="evidence" value="ECO:0007669"/>
    <property type="project" value="InterPro"/>
</dbReference>